<gene>
    <name evidence="2" type="ORF">H735_08995</name>
</gene>
<dbReference type="PATRIC" id="fig|1229493.5.peg.885"/>
<sequence length="122" mass="13903">MTDIITLLSNHPIILAVFAIIGAFGMHYSHSQLKAFRTAKEIVRTQNNPVDPKIVDELIEDAKQMGDEKYVLGILREIRTKYGHSGVKVGHVMWIVHLRETGYPDINDIKIPSFHRDDKIPD</sequence>
<keyword evidence="1" id="KW-1133">Transmembrane helix</keyword>
<evidence type="ECO:0000256" key="1">
    <source>
        <dbReference type="SAM" id="Phobius"/>
    </source>
</evidence>
<reference evidence="2 3" key="1">
    <citation type="submission" date="2014-07" db="EMBL/GenBank/DDBJ databases">
        <title>Unique and conserved regions in Vibrio harveyi and related species in comparison with the shrimp pathogen Vibrio harveyi CAIM 1792.</title>
        <authorList>
            <person name="Espinoza-Valles I."/>
            <person name="Vora G."/>
            <person name="Leekitcharoenphon P."/>
            <person name="Ussery D."/>
            <person name="Hoj L."/>
            <person name="Gomez-Gil B."/>
        </authorList>
    </citation>
    <scope>NUCLEOTIDE SEQUENCE [LARGE SCALE GENOMIC DNA]</scope>
    <source>
        <strain evidence="3">CAIM 1854 / LMG 25443</strain>
    </source>
</reference>
<comment type="caution">
    <text evidence="2">The sequence shown here is derived from an EMBL/GenBank/DDBJ whole genome shotgun (WGS) entry which is preliminary data.</text>
</comment>
<organism evidence="2 3">
    <name type="scientific">Vibrio owensii CAIM 1854 = LMG 25443</name>
    <dbReference type="NCBI Taxonomy" id="1229493"/>
    <lineage>
        <taxon>Bacteria</taxon>
        <taxon>Pseudomonadati</taxon>
        <taxon>Pseudomonadota</taxon>
        <taxon>Gammaproteobacteria</taxon>
        <taxon>Vibrionales</taxon>
        <taxon>Vibrionaceae</taxon>
        <taxon>Vibrio</taxon>
    </lineage>
</organism>
<evidence type="ECO:0000313" key="3">
    <source>
        <dbReference type="Proteomes" id="UP000031586"/>
    </source>
</evidence>
<dbReference type="EMBL" id="JPRD01000015">
    <property type="protein sequence ID" value="KIF53075.1"/>
    <property type="molecule type" value="Genomic_DNA"/>
</dbReference>
<dbReference type="Proteomes" id="UP000031586">
    <property type="component" value="Unassembled WGS sequence"/>
</dbReference>
<keyword evidence="1" id="KW-0472">Membrane</keyword>
<accession>A0A0C1Z7V2</accession>
<dbReference type="AlphaFoldDB" id="A0A0C1Z7V2"/>
<dbReference type="RefSeq" id="WP_020194242.1">
    <property type="nucleotide sequence ID" value="NZ_BAOH01000005.1"/>
</dbReference>
<feature type="transmembrane region" description="Helical" evidence="1">
    <location>
        <begin position="12"/>
        <end position="30"/>
    </location>
</feature>
<name>A0A0C1Z7V2_9VIBR</name>
<protein>
    <submittedName>
        <fullName evidence="2">Uncharacterized protein</fullName>
    </submittedName>
</protein>
<keyword evidence="1" id="KW-0812">Transmembrane</keyword>
<evidence type="ECO:0000313" key="2">
    <source>
        <dbReference type="EMBL" id="KIF53075.1"/>
    </source>
</evidence>
<proteinExistence type="predicted"/>